<dbReference type="GO" id="GO:0003735">
    <property type="term" value="F:structural constituent of ribosome"/>
    <property type="evidence" value="ECO:0007669"/>
    <property type="project" value="InterPro"/>
</dbReference>
<evidence type="ECO:0000256" key="1">
    <source>
        <dbReference type="ARBA" id="ARBA00006227"/>
    </source>
</evidence>
<comment type="caution">
    <text evidence="5">The sequence shown here is derived from an EMBL/GenBank/DDBJ whole genome shotgun (WGS) entry which is preliminary data.</text>
</comment>
<proteinExistence type="inferred from homology"/>
<protein>
    <recommendedName>
        <fullName evidence="4">50S ribosomal protein L13</fullName>
    </recommendedName>
</protein>
<evidence type="ECO:0000256" key="3">
    <source>
        <dbReference type="ARBA" id="ARBA00023274"/>
    </source>
</evidence>
<dbReference type="GO" id="GO:0005840">
    <property type="term" value="C:ribosome"/>
    <property type="evidence" value="ECO:0007669"/>
    <property type="project" value="UniProtKB-KW"/>
</dbReference>
<dbReference type="SUPFAM" id="SSF52161">
    <property type="entry name" value="Ribosomal protein L13"/>
    <property type="match status" value="1"/>
</dbReference>
<keyword evidence="3" id="KW-0687">Ribonucleoprotein</keyword>
<name>A0A1G1ZL35_9BACT</name>
<dbReference type="EMBL" id="MHJG01000002">
    <property type="protein sequence ID" value="OGY64547.1"/>
    <property type="molecule type" value="Genomic_DNA"/>
</dbReference>
<accession>A0A1G1ZL35</accession>
<gene>
    <name evidence="5" type="ORF">A3B92_00210</name>
</gene>
<dbReference type="CDD" id="cd00392">
    <property type="entry name" value="Ribosomal_L13"/>
    <property type="match status" value="1"/>
</dbReference>
<dbReference type="GO" id="GO:1990904">
    <property type="term" value="C:ribonucleoprotein complex"/>
    <property type="evidence" value="ECO:0007669"/>
    <property type="project" value="UniProtKB-KW"/>
</dbReference>
<dbReference type="InterPro" id="IPR005822">
    <property type="entry name" value="Ribosomal_uL13"/>
</dbReference>
<dbReference type="PIRSF" id="PIRSF002181">
    <property type="entry name" value="Ribosomal_L13"/>
    <property type="match status" value="1"/>
</dbReference>
<dbReference type="STRING" id="1798404.A3B92_00210"/>
<dbReference type="GO" id="GO:0017148">
    <property type="term" value="P:negative regulation of translation"/>
    <property type="evidence" value="ECO:0007669"/>
    <property type="project" value="TreeGrafter"/>
</dbReference>
<dbReference type="Pfam" id="PF00572">
    <property type="entry name" value="Ribosomal_L13"/>
    <property type="match status" value="1"/>
</dbReference>
<dbReference type="PANTHER" id="PTHR11545">
    <property type="entry name" value="RIBOSOMAL PROTEIN L13"/>
    <property type="match status" value="1"/>
</dbReference>
<evidence type="ECO:0000313" key="5">
    <source>
        <dbReference type="EMBL" id="OGY64547.1"/>
    </source>
</evidence>
<sequence>MADYNIDATNKKLGRLSSEVALILQDKKNPSYEPRLAGRDKVIVENLKKLAFSGKKIYQKNYYRHTGYVGHVKAITLKDAFEKNPEKVFRHSVEMMLPKNRLLTNRLKRLILK</sequence>
<evidence type="ECO:0000256" key="4">
    <source>
        <dbReference type="ARBA" id="ARBA00035499"/>
    </source>
</evidence>
<dbReference type="Gene3D" id="3.90.1180.10">
    <property type="entry name" value="Ribosomal protein L13"/>
    <property type="match status" value="1"/>
</dbReference>
<evidence type="ECO:0000256" key="2">
    <source>
        <dbReference type="ARBA" id="ARBA00022980"/>
    </source>
</evidence>
<organism evidence="5 6">
    <name type="scientific">Candidatus Harrisonbacteria bacterium RIFCSPHIGHO2_02_FULL_42_16</name>
    <dbReference type="NCBI Taxonomy" id="1798404"/>
    <lineage>
        <taxon>Bacteria</taxon>
        <taxon>Candidatus Harrisoniibacteriota</taxon>
    </lineage>
</organism>
<dbReference type="NCBIfam" id="TIGR01066">
    <property type="entry name" value="rplM_bact"/>
    <property type="match status" value="1"/>
</dbReference>
<keyword evidence="2 5" id="KW-0689">Ribosomal protein</keyword>
<dbReference type="AlphaFoldDB" id="A0A1G1ZL35"/>
<dbReference type="InterPro" id="IPR005823">
    <property type="entry name" value="Ribosomal_uL13_bac-type"/>
</dbReference>
<comment type="similarity">
    <text evidence="1">Belongs to the universal ribosomal protein uL13 family.</text>
</comment>
<evidence type="ECO:0000313" key="6">
    <source>
        <dbReference type="Proteomes" id="UP000177960"/>
    </source>
</evidence>
<dbReference type="Proteomes" id="UP000177960">
    <property type="component" value="Unassembled WGS sequence"/>
</dbReference>
<dbReference type="PANTHER" id="PTHR11545:SF2">
    <property type="entry name" value="LARGE RIBOSOMAL SUBUNIT PROTEIN UL13M"/>
    <property type="match status" value="1"/>
</dbReference>
<dbReference type="GO" id="GO:0003729">
    <property type="term" value="F:mRNA binding"/>
    <property type="evidence" value="ECO:0007669"/>
    <property type="project" value="TreeGrafter"/>
</dbReference>
<dbReference type="GO" id="GO:0006412">
    <property type="term" value="P:translation"/>
    <property type="evidence" value="ECO:0007669"/>
    <property type="project" value="InterPro"/>
</dbReference>
<dbReference type="InterPro" id="IPR036899">
    <property type="entry name" value="Ribosomal_uL13_sf"/>
</dbReference>
<reference evidence="5 6" key="1">
    <citation type="journal article" date="2016" name="Nat. Commun.">
        <title>Thousands of microbial genomes shed light on interconnected biogeochemical processes in an aquifer system.</title>
        <authorList>
            <person name="Anantharaman K."/>
            <person name="Brown C.T."/>
            <person name="Hug L.A."/>
            <person name="Sharon I."/>
            <person name="Castelle C.J."/>
            <person name="Probst A.J."/>
            <person name="Thomas B.C."/>
            <person name="Singh A."/>
            <person name="Wilkins M.J."/>
            <person name="Karaoz U."/>
            <person name="Brodie E.L."/>
            <person name="Williams K.H."/>
            <person name="Hubbard S.S."/>
            <person name="Banfield J.F."/>
        </authorList>
    </citation>
    <scope>NUCLEOTIDE SEQUENCE [LARGE SCALE GENOMIC DNA]</scope>
</reference>